<dbReference type="AlphaFoldDB" id="A0A1X7RMS4"/>
<evidence type="ECO:0000313" key="2">
    <source>
        <dbReference type="Proteomes" id="UP000215127"/>
    </source>
</evidence>
<dbReference type="Proteomes" id="UP000215127">
    <property type="component" value="Chromosome 3"/>
</dbReference>
<sequence>MSPPAECHVLKLPVENIQLIFAASPKPRALDLHNLRLVCKAFDAAVFDDWARIWALYNEQENFHEAHQLQMYDDYRLPAPGALEDIFANLESSCKLNLNLKVICSQMGGTTKVEDDRQQIVDTIVGTHFPGLRELTLYNTEVSSDLLLGTLRRSSDSLEEIILNAATLDMDSGDGEDSDVSWENQRLAALLQTLLDCTNLQYLKLEWLMASESDLLFFELDGSRDERIELHDGKDIAAFLKLNIEHANEIFVREE</sequence>
<reference evidence="1 2" key="1">
    <citation type="submission" date="2016-06" db="EMBL/GenBank/DDBJ databases">
        <authorList>
            <person name="Kjaerup R.B."/>
            <person name="Dalgaard T.S."/>
            <person name="Juul-Madsen H.R."/>
        </authorList>
    </citation>
    <scope>NUCLEOTIDE SEQUENCE [LARGE SCALE GENOMIC DNA]</scope>
</reference>
<evidence type="ECO:0000313" key="1">
    <source>
        <dbReference type="EMBL" id="SMQ48716.1"/>
    </source>
</evidence>
<dbReference type="EMBL" id="LT853694">
    <property type="protein sequence ID" value="SMQ48716.1"/>
    <property type="molecule type" value="Genomic_DNA"/>
</dbReference>
<gene>
    <name evidence="1" type="ORF">ZT3D7_G3866</name>
</gene>
<name>A0A1X7RMS4_ZYMT9</name>
<keyword evidence="2" id="KW-1185">Reference proteome</keyword>
<protein>
    <recommendedName>
        <fullName evidence="3">F-box domain-containing protein</fullName>
    </recommendedName>
</protein>
<evidence type="ECO:0008006" key="3">
    <source>
        <dbReference type="Google" id="ProtNLM"/>
    </source>
</evidence>
<accession>A0A1X7RMS4</accession>
<proteinExistence type="predicted"/>
<organism evidence="1 2">
    <name type="scientific">Zymoseptoria tritici (strain ST99CH_3D7)</name>
    <dbReference type="NCBI Taxonomy" id="1276538"/>
    <lineage>
        <taxon>Eukaryota</taxon>
        <taxon>Fungi</taxon>
        <taxon>Dikarya</taxon>
        <taxon>Ascomycota</taxon>
        <taxon>Pezizomycotina</taxon>
        <taxon>Dothideomycetes</taxon>
        <taxon>Dothideomycetidae</taxon>
        <taxon>Mycosphaerellales</taxon>
        <taxon>Mycosphaerellaceae</taxon>
        <taxon>Zymoseptoria</taxon>
    </lineage>
</organism>